<dbReference type="SUPFAM" id="SSF53474">
    <property type="entry name" value="alpha/beta-Hydrolases"/>
    <property type="match status" value="1"/>
</dbReference>
<gene>
    <name evidence="2" type="ORF">NEOLEDRAFT_1097787</name>
</gene>
<reference evidence="2 3" key="1">
    <citation type="journal article" date="2016" name="Mol. Biol. Evol.">
        <title>Comparative Genomics of Early-Diverging Mushroom-Forming Fungi Provides Insights into the Origins of Lignocellulose Decay Capabilities.</title>
        <authorList>
            <person name="Nagy L.G."/>
            <person name="Riley R."/>
            <person name="Tritt A."/>
            <person name="Adam C."/>
            <person name="Daum C."/>
            <person name="Floudas D."/>
            <person name="Sun H."/>
            <person name="Yadav J.S."/>
            <person name="Pangilinan J."/>
            <person name="Larsson K.H."/>
            <person name="Matsuura K."/>
            <person name="Barry K."/>
            <person name="Labutti K."/>
            <person name="Kuo R."/>
            <person name="Ohm R.A."/>
            <person name="Bhattacharya S.S."/>
            <person name="Shirouzu T."/>
            <person name="Yoshinaga Y."/>
            <person name="Martin F.M."/>
            <person name="Grigoriev I.V."/>
            <person name="Hibbett D.S."/>
        </authorList>
    </citation>
    <scope>NUCLEOTIDE SEQUENCE [LARGE SCALE GENOMIC DNA]</scope>
    <source>
        <strain evidence="2 3">HHB14362 ss-1</strain>
    </source>
</reference>
<dbReference type="InterPro" id="IPR029058">
    <property type="entry name" value="AB_hydrolase_fold"/>
</dbReference>
<dbReference type="EMBL" id="KV425596">
    <property type="protein sequence ID" value="KZT22378.1"/>
    <property type="molecule type" value="Genomic_DNA"/>
</dbReference>
<dbReference type="AlphaFoldDB" id="A0A165QFV6"/>
<dbReference type="PANTHER" id="PTHR33840:SF2">
    <property type="entry name" value="TLE1 PHOSPHOLIPASE DOMAIN-CONTAINING PROTEIN"/>
    <property type="match status" value="1"/>
</dbReference>
<dbReference type="OrthoDB" id="3162439at2759"/>
<dbReference type="InterPro" id="IPR018712">
    <property type="entry name" value="Tle1-like_cat"/>
</dbReference>
<name>A0A165QFV6_9AGAM</name>
<organism evidence="2 3">
    <name type="scientific">Neolentinus lepideus HHB14362 ss-1</name>
    <dbReference type="NCBI Taxonomy" id="1314782"/>
    <lineage>
        <taxon>Eukaryota</taxon>
        <taxon>Fungi</taxon>
        <taxon>Dikarya</taxon>
        <taxon>Basidiomycota</taxon>
        <taxon>Agaricomycotina</taxon>
        <taxon>Agaricomycetes</taxon>
        <taxon>Gloeophyllales</taxon>
        <taxon>Gloeophyllaceae</taxon>
        <taxon>Neolentinus</taxon>
    </lineage>
</organism>
<dbReference type="Proteomes" id="UP000076761">
    <property type="component" value="Unassembled WGS sequence"/>
</dbReference>
<sequence length="421" mass="48239">MQNNSNVVRFFRSLKKDNPDVQIPYYQAGIGTYNKRQFHTRTLTTVASALDQAVALHLNDHVKDGYKFLMNNYQPGDKICLIGFSRGAYTARALAGMLYKVGLLPQDNDQQLDFAFTIYQSTDISAAVTSKEFKDTFCINVKVEFLGVWDTVSSVGIIPRALPYSSACYNVKTFRHALALDEHRTRFRPNIWGEPTVREEVLDHDIDINLPPAHERDKWVYEPVDRKVDIKEVWFSGCHADVGGGSHRKEENESLSNIALRWMIKESQAAQTGLIFDEAYLKEIGIDLQDPHSVDIRMKPEATGQSIHSMIAPHDGSSLLLSQRDYRDALAWIYDQLEHARTWWVLEYIPMLVTHQKGDGTWVRQRIPNYGGGRIIPHRNGLVYVHSSVKERMTKTQSDGRSYKPIAQNWDDIYDLIKYVD</sequence>
<accession>A0A165QFV6</accession>
<dbReference type="InParanoid" id="A0A165QFV6"/>
<evidence type="ECO:0000313" key="2">
    <source>
        <dbReference type="EMBL" id="KZT22378.1"/>
    </source>
</evidence>
<proteinExistence type="predicted"/>
<keyword evidence="3" id="KW-1185">Reference proteome</keyword>
<evidence type="ECO:0000313" key="3">
    <source>
        <dbReference type="Proteomes" id="UP000076761"/>
    </source>
</evidence>
<dbReference type="Pfam" id="PF09994">
    <property type="entry name" value="T6SS_Tle1-like_cat"/>
    <property type="match status" value="1"/>
</dbReference>
<protein>
    <recommendedName>
        <fullName evidence="1">T6SS Phospholipase effector Tle1-like catalytic domain-containing protein</fullName>
    </recommendedName>
</protein>
<evidence type="ECO:0000259" key="1">
    <source>
        <dbReference type="Pfam" id="PF09994"/>
    </source>
</evidence>
<dbReference type="PANTHER" id="PTHR33840">
    <property type="match status" value="1"/>
</dbReference>
<feature type="domain" description="T6SS Phospholipase effector Tle1-like catalytic" evidence="1">
    <location>
        <begin position="3"/>
        <end position="266"/>
    </location>
</feature>